<dbReference type="EMBL" id="KI660157">
    <property type="protein sequence ID" value="ETN77713.1"/>
    <property type="molecule type" value="Genomic_DNA"/>
</dbReference>
<accession>W2T761</accession>
<keyword evidence="2" id="KW-1185">Reference proteome</keyword>
<evidence type="ECO:0000313" key="2">
    <source>
        <dbReference type="Proteomes" id="UP000053676"/>
    </source>
</evidence>
<dbReference type="Proteomes" id="UP000053676">
    <property type="component" value="Unassembled WGS sequence"/>
</dbReference>
<dbReference type="AlphaFoldDB" id="W2T761"/>
<gene>
    <name evidence="1" type="ORF">NECAME_03131</name>
</gene>
<organism evidence="1 2">
    <name type="scientific">Necator americanus</name>
    <name type="common">Human hookworm</name>
    <dbReference type="NCBI Taxonomy" id="51031"/>
    <lineage>
        <taxon>Eukaryota</taxon>
        <taxon>Metazoa</taxon>
        <taxon>Ecdysozoa</taxon>
        <taxon>Nematoda</taxon>
        <taxon>Chromadorea</taxon>
        <taxon>Rhabditida</taxon>
        <taxon>Rhabditina</taxon>
        <taxon>Rhabditomorpha</taxon>
        <taxon>Strongyloidea</taxon>
        <taxon>Ancylostomatidae</taxon>
        <taxon>Bunostominae</taxon>
        <taxon>Necator</taxon>
    </lineage>
</organism>
<reference evidence="2" key="1">
    <citation type="journal article" date="2014" name="Nat. Genet.">
        <title>Genome of the human hookworm Necator americanus.</title>
        <authorList>
            <person name="Tang Y.T."/>
            <person name="Gao X."/>
            <person name="Rosa B.A."/>
            <person name="Abubucker S."/>
            <person name="Hallsworth-Pepin K."/>
            <person name="Martin J."/>
            <person name="Tyagi R."/>
            <person name="Heizer E."/>
            <person name="Zhang X."/>
            <person name="Bhonagiri-Palsikar V."/>
            <person name="Minx P."/>
            <person name="Warren W.C."/>
            <person name="Wang Q."/>
            <person name="Zhan B."/>
            <person name="Hotez P.J."/>
            <person name="Sternberg P.W."/>
            <person name="Dougall A."/>
            <person name="Gaze S.T."/>
            <person name="Mulvenna J."/>
            <person name="Sotillo J."/>
            <person name="Ranganathan S."/>
            <person name="Rabelo E.M."/>
            <person name="Wilson R.K."/>
            <person name="Felgner P.L."/>
            <person name="Bethony J."/>
            <person name="Hawdon J.M."/>
            <person name="Gasser R.B."/>
            <person name="Loukas A."/>
            <person name="Mitreva M."/>
        </authorList>
    </citation>
    <scope>NUCLEOTIDE SEQUENCE [LARGE SCALE GENOMIC DNA]</scope>
</reference>
<sequence>MASIFFFYAAKSSLWMTINGFFQESKGSFGDFSTKFSAL</sequence>
<evidence type="ECO:0000313" key="1">
    <source>
        <dbReference type="EMBL" id="ETN77713.1"/>
    </source>
</evidence>
<dbReference type="KEGG" id="nai:NECAME_03131"/>
<proteinExistence type="predicted"/>
<protein>
    <submittedName>
        <fullName evidence="1">Uncharacterized protein</fullName>
    </submittedName>
</protein>
<name>W2T761_NECAM</name>